<dbReference type="PANTHER" id="PTHR32089">
    <property type="entry name" value="METHYL-ACCEPTING CHEMOTAXIS PROTEIN MCPB"/>
    <property type="match status" value="1"/>
</dbReference>
<evidence type="ECO:0000256" key="1">
    <source>
        <dbReference type="ARBA" id="ARBA00022692"/>
    </source>
</evidence>
<dbReference type="InterPro" id="IPR003660">
    <property type="entry name" value="HAMP_dom"/>
</dbReference>
<keyword evidence="1 6" id="KW-0812">Transmembrane</keyword>
<evidence type="ECO:0000256" key="5">
    <source>
        <dbReference type="PROSITE-ProRule" id="PRU00284"/>
    </source>
</evidence>
<feature type="transmembrane region" description="Helical" evidence="6">
    <location>
        <begin position="27"/>
        <end position="49"/>
    </location>
</feature>
<sequence>MPNTHMPRTTRRGAVNFFGDLPVGVKIGGAIAVAVVAGLAIAVTGLVGLSTVNSKANGIVAENLMPSQALAATQGSFDDELLDLARMNIAVSAADTEQFRLAAVKAHELTVQGVKVYEELGLTSAQRGAVATIGDALTGLAGIRDEQLVPAAAKSDNAVYSKVYNTSAAPVTDKINEAFDVLTEYEANDASAAAAESSDSYRRSRTLMVLILSTGLLVAALLGGVTIRRITQPLAAVNENLAQLAAGNLTGVVTVRSRDEVGAMAVALNKATGTMRATVESLGTAAHSLAAAAEQLSATNAQISQNALDSSAQAKAVAATAEQIRHNIDTVSAGSEEMGASIREIAQSANQAVEVAGQAVLMAESTNHTVTQLGASSAEISDVIRLITSIAEQTNLLALNATIEAARAGDLGKGFAVVAGEVKDLAQETAKATEDISARVAAIQASTDTAITAISEIGQIIGRISEYQTTIAAAVEEQTATTGEMNRGVSDAAGGVRGIAESIDGLAGATRLTTENVGDAQRASEELARMSSELQALVSTFRV</sequence>
<evidence type="ECO:0000313" key="9">
    <source>
        <dbReference type="EMBL" id="GIE68149.1"/>
    </source>
</evidence>
<dbReference type="SUPFAM" id="SSF58104">
    <property type="entry name" value="Methyl-accepting chemotaxis protein (MCP) signaling domain"/>
    <property type="match status" value="1"/>
</dbReference>
<accession>A0ABQ4BBS6</accession>
<dbReference type="InterPro" id="IPR024478">
    <property type="entry name" value="HlyB_4HB_MCP"/>
</dbReference>
<evidence type="ECO:0000256" key="6">
    <source>
        <dbReference type="SAM" id="Phobius"/>
    </source>
</evidence>
<gene>
    <name evidence="9" type="ORF">Apa02nite_042570</name>
</gene>
<dbReference type="Pfam" id="PF00672">
    <property type="entry name" value="HAMP"/>
    <property type="match status" value="1"/>
</dbReference>
<evidence type="ECO:0000259" key="8">
    <source>
        <dbReference type="PROSITE" id="PS50885"/>
    </source>
</evidence>
<dbReference type="Proteomes" id="UP000624709">
    <property type="component" value="Unassembled WGS sequence"/>
</dbReference>
<feature type="transmembrane region" description="Helical" evidence="6">
    <location>
        <begin position="207"/>
        <end position="227"/>
    </location>
</feature>
<evidence type="ECO:0000256" key="3">
    <source>
        <dbReference type="ARBA" id="ARBA00023224"/>
    </source>
</evidence>
<dbReference type="Pfam" id="PF00015">
    <property type="entry name" value="MCPsignal"/>
    <property type="match status" value="1"/>
</dbReference>
<reference evidence="9 10" key="1">
    <citation type="submission" date="2021-01" db="EMBL/GenBank/DDBJ databases">
        <title>Whole genome shotgun sequence of Actinoplanes palleronii NBRC 14916.</title>
        <authorList>
            <person name="Komaki H."/>
            <person name="Tamura T."/>
        </authorList>
    </citation>
    <scope>NUCLEOTIDE SEQUENCE [LARGE SCALE GENOMIC DNA]</scope>
    <source>
        <strain evidence="9 10">NBRC 14916</strain>
    </source>
</reference>
<evidence type="ECO:0000256" key="2">
    <source>
        <dbReference type="ARBA" id="ARBA00022989"/>
    </source>
</evidence>
<dbReference type="Gene3D" id="1.10.287.950">
    <property type="entry name" value="Methyl-accepting chemotaxis protein"/>
    <property type="match status" value="1"/>
</dbReference>
<keyword evidence="6" id="KW-0472">Membrane</keyword>
<name>A0ABQ4BBS6_9ACTN</name>
<feature type="domain" description="HAMP" evidence="8">
    <location>
        <begin position="228"/>
        <end position="280"/>
    </location>
</feature>
<dbReference type="Pfam" id="PF12729">
    <property type="entry name" value="4HB_MCP_1"/>
    <property type="match status" value="1"/>
</dbReference>
<keyword evidence="10" id="KW-1185">Reference proteome</keyword>
<evidence type="ECO:0000259" key="7">
    <source>
        <dbReference type="PROSITE" id="PS50111"/>
    </source>
</evidence>
<keyword evidence="3 5" id="KW-0807">Transducer</keyword>
<organism evidence="9 10">
    <name type="scientific">Actinoplanes palleronii</name>
    <dbReference type="NCBI Taxonomy" id="113570"/>
    <lineage>
        <taxon>Bacteria</taxon>
        <taxon>Bacillati</taxon>
        <taxon>Actinomycetota</taxon>
        <taxon>Actinomycetes</taxon>
        <taxon>Micromonosporales</taxon>
        <taxon>Micromonosporaceae</taxon>
        <taxon>Actinoplanes</taxon>
    </lineage>
</organism>
<proteinExistence type="inferred from homology"/>
<dbReference type="InterPro" id="IPR004089">
    <property type="entry name" value="MCPsignal_dom"/>
</dbReference>
<keyword evidence="2 6" id="KW-1133">Transmembrane helix</keyword>
<dbReference type="EMBL" id="BOMS01000057">
    <property type="protein sequence ID" value="GIE68149.1"/>
    <property type="molecule type" value="Genomic_DNA"/>
</dbReference>
<comment type="similarity">
    <text evidence="4">Belongs to the methyl-accepting chemotaxis (MCP) protein family.</text>
</comment>
<dbReference type="SMART" id="SM00283">
    <property type="entry name" value="MA"/>
    <property type="match status" value="1"/>
</dbReference>
<evidence type="ECO:0000313" key="10">
    <source>
        <dbReference type="Proteomes" id="UP000624709"/>
    </source>
</evidence>
<protein>
    <recommendedName>
        <fullName evidence="11">Methyl-accepting chemotaxis protein</fullName>
    </recommendedName>
</protein>
<evidence type="ECO:0008006" key="11">
    <source>
        <dbReference type="Google" id="ProtNLM"/>
    </source>
</evidence>
<evidence type="ECO:0000256" key="4">
    <source>
        <dbReference type="ARBA" id="ARBA00029447"/>
    </source>
</evidence>
<feature type="domain" description="Methyl-accepting transducer" evidence="7">
    <location>
        <begin position="285"/>
        <end position="528"/>
    </location>
</feature>
<dbReference type="PROSITE" id="PS50111">
    <property type="entry name" value="CHEMOTAXIS_TRANSDUC_2"/>
    <property type="match status" value="1"/>
</dbReference>
<dbReference type="PANTHER" id="PTHR32089:SF112">
    <property type="entry name" value="LYSOZYME-LIKE PROTEIN-RELATED"/>
    <property type="match status" value="1"/>
</dbReference>
<dbReference type="SMART" id="SM00304">
    <property type="entry name" value="HAMP"/>
    <property type="match status" value="1"/>
</dbReference>
<dbReference type="PROSITE" id="PS50885">
    <property type="entry name" value="HAMP"/>
    <property type="match status" value="1"/>
</dbReference>
<comment type="caution">
    <text evidence="9">The sequence shown here is derived from an EMBL/GenBank/DDBJ whole genome shotgun (WGS) entry which is preliminary data.</text>
</comment>
<dbReference type="CDD" id="cd06225">
    <property type="entry name" value="HAMP"/>
    <property type="match status" value="1"/>
</dbReference>